<dbReference type="InParanoid" id="A0A1I4A9G0"/>
<dbReference type="InterPro" id="IPR010327">
    <property type="entry name" value="FldB/FldC_alpha/beta"/>
</dbReference>
<dbReference type="EMBL" id="FOSW01000002">
    <property type="protein sequence ID" value="SFK53025.1"/>
    <property type="molecule type" value="Genomic_DNA"/>
</dbReference>
<dbReference type="Gene3D" id="1.20.1270.370">
    <property type="match status" value="1"/>
</dbReference>
<name>A0A1I4A9G0_9ACTN</name>
<sequence length="385" mass="40509">MDVTTAAAALDRLEQVYSSRPGTVRALAEQGRRVIGVVGADVPVELVEAAGAVAYRLHGHPDVLSAEAQEVLGASLDPVAHSVLTQVLGGSLTFLDGLVVSRDSQASLQLFYALRELRRLEPHRAIPPLHLLDLLHLPTEPTARYDEVRLGRLADVLGSWTGQPVTAGLTASVAAVAELRHLLREVSDLRRGPRPVLTGTRVLRVLGAAAALPTDVSLPLLRRLVDGAGALPALPQGRRVYLTGSAQDHDEVYVALEAALGCLVVGEDTDWGDLALSADVGGADLGALARAYRDRGPAAATASLPRRAAWTAEQVRRSAAEVLLGVVREHDEAPAWDFPAQRAAVAADGVPSALLARQPYRVLATDLRSALGSATCEPVLSGARA</sequence>
<protein>
    <submittedName>
        <fullName evidence="1">Benzoyl-CoA reductase/2-hydroxyglutaryl-CoA dehydratase subunit, BcrC/BadD/HgdB</fullName>
    </submittedName>
</protein>
<dbReference type="Gene3D" id="3.40.50.11900">
    <property type="match status" value="1"/>
</dbReference>
<keyword evidence="2" id="KW-1185">Reference proteome</keyword>
<proteinExistence type="predicted"/>
<dbReference type="RefSeq" id="WP_218146075.1">
    <property type="nucleotide sequence ID" value="NZ_FOSW01000002.1"/>
</dbReference>
<dbReference type="AlphaFoldDB" id="A0A1I4A9G0"/>
<evidence type="ECO:0000313" key="1">
    <source>
        <dbReference type="EMBL" id="SFK53025.1"/>
    </source>
</evidence>
<reference evidence="1 2" key="1">
    <citation type="submission" date="2016-10" db="EMBL/GenBank/DDBJ databases">
        <authorList>
            <person name="de Groot N.N."/>
        </authorList>
    </citation>
    <scope>NUCLEOTIDE SEQUENCE [LARGE SCALE GENOMIC DNA]</scope>
    <source>
        <strain evidence="1 2">DSM 45317</strain>
    </source>
</reference>
<dbReference type="Proteomes" id="UP000199152">
    <property type="component" value="Unassembled WGS sequence"/>
</dbReference>
<organism evidence="1 2">
    <name type="scientific">Geodermatophilus ruber</name>
    <dbReference type="NCBI Taxonomy" id="504800"/>
    <lineage>
        <taxon>Bacteria</taxon>
        <taxon>Bacillati</taxon>
        <taxon>Actinomycetota</taxon>
        <taxon>Actinomycetes</taxon>
        <taxon>Geodermatophilales</taxon>
        <taxon>Geodermatophilaceae</taxon>
        <taxon>Geodermatophilus</taxon>
    </lineage>
</organism>
<gene>
    <name evidence="1" type="ORF">SAMN04488085_102129</name>
</gene>
<dbReference type="STRING" id="504800.SAMN04488085_102129"/>
<dbReference type="Gene3D" id="3.40.50.11890">
    <property type="match status" value="1"/>
</dbReference>
<evidence type="ECO:0000313" key="2">
    <source>
        <dbReference type="Proteomes" id="UP000199152"/>
    </source>
</evidence>
<dbReference type="Pfam" id="PF06050">
    <property type="entry name" value="HGD-D"/>
    <property type="match status" value="1"/>
</dbReference>
<accession>A0A1I4A9G0</accession>